<dbReference type="EMBL" id="JASCZI010275089">
    <property type="protein sequence ID" value="MED6226348.1"/>
    <property type="molecule type" value="Genomic_DNA"/>
</dbReference>
<accession>A0ABU6ZWH4</accession>
<evidence type="ECO:0000313" key="1">
    <source>
        <dbReference type="EMBL" id="MED6226348.1"/>
    </source>
</evidence>
<dbReference type="Proteomes" id="UP001341840">
    <property type="component" value="Unassembled WGS sequence"/>
</dbReference>
<proteinExistence type="predicted"/>
<name>A0ABU6ZWH4_9FABA</name>
<protein>
    <submittedName>
        <fullName evidence="1">Uncharacterized protein</fullName>
    </submittedName>
</protein>
<gene>
    <name evidence="1" type="ORF">PIB30_102813</name>
</gene>
<organism evidence="1 2">
    <name type="scientific">Stylosanthes scabra</name>
    <dbReference type="NCBI Taxonomy" id="79078"/>
    <lineage>
        <taxon>Eukaryota</taxon>
        <taxon>Viridiplantae</taxon>
        <taxon>Streptophyta</taxon>
        <taxon>Embryophyta</taxon>
        <taxon>Tracheophyta</taxon>
        <taxon>Spermatophyta</taxon>
        <taxon>Magnoliopsida</taxon>
        <taxon>eudicotyledons</taxon>
        <taxon>Gunneridae</taxon>
        <taxon>Pentapetalae</taxon>
        <taxon>rosids</taxon>
        <taxon>fabids</taxon>
        <taxon>Fabales</taxon>
        <taxon>Fabaceae</taxon>
        <taxon>Papilionoideae</taxon>
        <taxon>50 kb inversion clade</taxon>
        <taxon>dalbergioids sensu lato</taxon>
        <taxon>Dalbergieae</taxon>
        <taxon>Pterocarpus clade</taxon>
        <taxon>Stylosanthes</taxon>
    </lineage>
</organism>
<evidence type="ECO:0000313" key="2">
    <source>
        <dbReference type="Proteomes" id="UP001341840"/>
    </source>
</evidence>
<comment type="caution">
    <text evidence="1">The sequence shown here is derived from an EMBL/GenBank/DDBJ whole genome shotgun (WGS) entry which is preliminary data.</text>
</comment>
<sequence length="105" mass="11093">MPPRCLSSPFCTSGVAPVSPCSVNYLPPSLESHRRRWLAKAPAKAPTSVVIGSTAGKPSQPLNDAYSDTEYQNNAGKSAARSSIFLASAHVFGRDPRGIPVIPQT</sequence>
<keyword evidence="2" id="KW-1185">Reference proteome</keyword>
<reference evidence="1 2" key="1">
    <citation type="journal article" date="2023" name="Plants (Basel)">
        <title>Bridging the Gap: Combining Genomics and Transcriptomics Approaches to Understand Stylosanthes scabra, an Orphan Legume from the Brazilian Caatinga.</title>
        <authorList>
            <person name="Ferreira-Neto J.R.C."/>
            <person name="da Silva M.D."/>
            <person name="Binneck E."/>
            <person name="de Melo N.F."/>
            <person name="da Silva R.H."/>
            <person name="de Melo A.L.T.M."/>
            <person name="Pandolfi V."/>
            <person name="Bustamante F.O."/>
            <person name="Brasileiro-Vidal A.C."/>
            <person name="Benko-Iseppon A.M."/>
        </authorList>
    </citation>
    <scope>NUCLEOTIDE SEQUENCE [LARGE SCALE GENOMIC DNA]</scope>
    <source>
        <tissue evidence="1">Leaves</tissue>
    </source>
</reference>